<dbReference type="Pfam" id="PF04307">
    <property type="entry name" value="YdjM"/>
    <property type="match status" value="1"/>
</dbReference>
<protein>
    <recommendedName>
        <fullName evidence="4">Membrane-bound metal-dependent hydrolase</fullName>
    </recommendedName>
</protein>
<keyword evidence="1" id="KW-0472">Membrane</keyword>
<dbReference type="InterPro" id="IPR007404">
    <property type="entry name" value="YdjM-like"/>
</dbReference>
<name>A0A5K7XG08_9BACT</name>
<keyword evidence="3" id="KW-1185">Reference proteome</keyword>
<dbReference type="AlphaFoldDB" id="A0A5K7XG08"/>
<feature type="transmembrane region" description="Helical" evidence="1">
    <location>
        <begin position="239"/>
        <end position="256"/>
    </location>
</feature>
<accession>A0A5K7XG08</accession>
<evidence type="ECO:0000313" key="3">
    <source>
        <dbReference type="Proteomes" id="UP000326837"/>
    </source>
</evidence>
<evidence type="ECO:0008006" key="4">
    <source>
        <dbReference type="Google" id="ProtNLM"/>
    </source>
</evidence>
<organism evidence="2 3">
    <name type="scientific">Lacipirellula parvula</name>
    <dbReference type="NCBI Taxonomy" id="2650471"/>
    <lineage>
        <taxon>Bacteria</taxon>
        <taxon>Pseudomonadati</taxon>
        <taxon>Planctomycetota</taxon>
        <taxon>Planctomycetia</taxon>
        <taxon>Pirellulales</taxon>
        <taxon>Lacipirellulaceae</taxon>
        <taxon>Lacipirellula</taxon>
    </lineage>
</organism>
<dbReference type="KEGG" id="lpav:PLANPX_4564"/>
<sequence>MLAAPSSSHFPPCVAVPFVPSWFLLQSIRHATAALGGNATFCDIPPPMAGFKTHITTSCTLGAGYACLGVYHGLSVEASLVAGCLCGVGGMLPDIDSDSGVPLRETLNFFAAVAPMMLVDRFQHFNWNYEQMVLAGAVTYLTVRFGIGKFFKKYTVHRGMFHSIPALLIFTGLAFLLSNSTNLHLRYFKAGGVFLGVFSHLMLDEIWAIDFSGGRWRFKKSFGTALKLWGDDMWGNFSVYWKLALIVVMILSEPMVMERYGQLSPIVINSDVLKQRAVHDLMPDQPQTQLADGANGAPPRAFSIGYQQQWATSNGVAPTGGAAPAVDQPQHDRNIYDTARRIMRRFNWTK</sequence>
<feature type="transmembrane region" description="Helical" evidence="1">
    <location>
        <begin position="159"/>
        <end position="178"/>
    </location>
</feature>
<keyword evidence="1" id="KW-1133">Transmembrane helix</keyword>
<feature type="transmembrane region" description="Helical" evidence="1">
    <location>
        <begin position="190"/>
        <end position="209"/>
    </location>
</feature>
<dbReference type="Proteomes" id="UP000326837">
    <property type="component" value="Chromosome"/>
</dbReference>
<reference evidence="3" key="1">
    <citation type="submission" date="2019-10" db="EMBL/GenBank/DDBJ databases">
        <title>Lacipirellula parvula gen. nov., sp. nov., representing a lineage of planctomycetes widespread in freshwater anoxic habitats, and description of the family Lacipirellulaceae.</title>
        <authorList>
            <person name="Dedysh S.N."/>
            <person name="Kulichevskaya I.S."/>
            <person name="Beletsky A.V."/>
            <person name="Rakitin A.L."/>
            <person name="Mardanov A.V."/>
            <person name="Ivanova A.A."/>
            <person name="Saltykova V.X."/>
            <person name="Rijpstra W.I.C."/>
            <person name="Sinninghe Damste J.S."/>
            <person name="Ravin N.V."/>
        </authorList>
    </citation>
    <scope>NUCLEOTIDE SEQUENCE [LARGE SCALE GENOMIC DNA]</scope>
    <source>
        <strain evidence="3">PX69</strain>
    </source>
</reference>
<keyword evidence="1" id="KW-0812">Transmembrane</keyword>
<dbReference type="EMBL" id="AP021861">
    <property type="protein sequence ID" value="BBO34952.1"/>
    <property type="molecule type" value="Genomic_DNA"/>
</dbReference>
<evidence type="ECO:0000313" key="2">
    <source>
        <dbReference type="EMBL" id="BBO34952.1"/>
    </source>
</evidence>
<proteinExistence type="predicted"/>
<evidence type="ECO:0000256" key="1">
    <source>
        <dbReference type="SAM" id="Phobius"/>
    </source>
</evidence>
<gene>
    <name evidence="2" type="ORF">PLANPX_4564</name>
</gene>